<gene>
    <name evidence="2" type="ORF">E2C01_044855</name>
</gene>
<reference evidence="2 3" key="1">
    <citation type="submission" date="2019-05" db="EMBL/GenBank/DDBJ databases">
        <title>Another draft genome of Portunus trituberculatus and its Hox gene families provides insights of decapod evolution.</title>
        <authorList>
            <person name="Jeong J.-H."/>
            <person name="Song I."/>
            <person name="Kim S."/>
            <person name="Choi T."/>
            <person name="Kim D."/>
            <person name="Ryu S."/>
            <person name="Kim W."/>
        </authorList>
    </citation>
    <scope>NUCLEOTIDE SEQUENCE [LARGE SCALE GENOMIC DNA]</scope>
    <source>
        <tissue evidence="2">Muscle</tissue>
    </source>
</reference>
<feature type="compositionally biased region" description="Polar residues" evidence="1">
    <location>
        <begin position="70"/>
        <end position="84"/>
    </location>
</feature>
<accession>A0A5B7G1L4</accession>
<organism evidence="2 3">
    <name type="scientific">Portunus trituberculatus</name>
    <name type="common">Swimming crab</name>
    <name type="synonym">Neptunus trituberculatus</name>
    <dbReference type="NCBI Taxonomy" id="210409"/>
    <lineage>
        <taxon>Eukaryota</taxon>
        <taxon>Metazoa</taxon>
        <taxon>Ecdysozoa</taxon>
        <taxon>Arthropoda</taxon>
        <taxon>Crustacea</taxon>
        <taxon>Multicrustacea</taxon>
        <taxon>Malacostraca</taxon>
        <taxon>Eumalacostraca</taxon>
        <taxon>Eucarida</taxon>
        <taxon>Decapoda</taxon>
        <taxon>Pleocyemata</taxon>
        <taxon>Brachyura</taxon>
        <taxon>Eubrachyura</taxon>
        <taxon>Portunoidea</taxon>
        <taxon>Portunidae</taxon>
        <taxon>Portuninae</taxon>
        <taxon>Portunus</taxon>
    </lineage>
</organism>
<evidence type="ECO:0000256" key="1">
    <source>
        <dbReference type="SAM" id="MobiDB-lite"/>
    </source>
</evidence>
<name>A0A5B7G1L4_PORTR</name>
<evidence type="ECO:0000313" key="3">
    <source>
        <dbReference type="Proteomes" id="UP000324222"/>
    </source>
</evidence>
<evidence type="ECO:0000313" key="2">
    <source>
        <dbReference type="EMBL" id="MPC51018.1"/>
    </source>
</evidence>
<protein>
    <submittedName>
        <fullName evidence="2">Uncharacterized protein</fullName>
    </submittedName>
</protein>
<proteinExistence type="predicted"/>
<dbReference type="EMBL" id="VSRR010009893">
    <property type="protein sequence ID" value="MPC51018.1"/>
    <property type="molecule type" value="Genomic_DNA"/>
</dbReference>
<sequence>MGRCLAGLSSFGRGQRHSGGVSFPTRGVIDWVDEGRSEGTLGGGEGLLPPTHLHNEQKAGGGVASPLPPATSSRRGQTITTYSA</sequence>
<keyword evidence="3" id="KW-1185">Reference proteome</keyword>
<comment type="caution">
    <text evidence="2">The sequence shown here is derived from an EMBL/GenBank/DDBJ whole genome shotgun (WGS) entry which is preliminary data.</text>
</comment>
<dbReference type="AlphaFoldDB" id="A0A5B7G1L4"/>
<dbReference type="Proteomes" id="UP000324222">
    <property type="component" value="Unassembled WGS sequence"/>
</dbReference>
<feature type="region of interest" description="Disordered" evidence="1">
    <location>
        <begin position="1"/>
        <end position="84"/>
    </location>
</feature>